<protein>
    <recommendedName>
        <fullName evidence="1">Methyltransferase FkbM domain-containing protein</fullName>
    </recommendedName>
</protein>
<feature type="domain" description="Methyltransferase FkbM" evidence="1">
    <location>
        <begin position="193"/>
        <end position="364"/>
    </location>
</feature>
<dbReference type="NCBIfam" id="TIGR01444">
    <property type="entry name" value="fkbM_fam"/>
    <property type="match status" value="1"/>
</dbReference>
<sequence length="545" mass="60930">MPTADGEARAGRSLRRTSRRWLCSLLASTACAILWSAASCHGRLIPGLPVRQICTNSCNLAKNGVCEEGRLSKNAGPEDDLEKPVVVYCDLGTDCDDCGPWNTTAPAAATYWEDPTKPGPIRFLRSKDVQVRVRATGIPLLVDYDFAYTDPTKDVDVSHHMEANAIVEAQITKVFYWILKHRCKTGKDNLFVDVGANFGWFAVLAAKLGCRVIAYEPVPLFRWFLEYNVHVNDLMSRIDIRAVVVSQERDRSMTMVVPTTGIWGTAGIDGLNIDKSIEGKKEEIDVPSVRLEDEVKEDVLLMKVDVEGWEYAVIQGAEGLLSKYNVENIVMEYSPGVAERHWDFPKMNDTVLMLVDLMHRYGYQIGHIGEGKYLLGPYDQPPEPMWGVSLDNLKYDYTDVQLWKAHKLGCPTHPELFGISAWDACFGVPEALSPRSLRSILGHNTNLWLTKGESSKMLVQKGLVGILDPNDPPTKYFQTNMQFWGMGARRCYHLDPKVQVKHRCNCTRPEVCGTEQAIVDRLAIVPGAIPQNYVLGDAKQVLGLK</sequence>
<evidence type="ECO:0000313" key="3">
    <source>
        <dbReference type="Proteomes" id="UP000612055"/>
    </source>
</evidence>
<dbReference type="Pfam" id="PF05050">
    <property type="entry name" value="Methyltransf_21"/>
    <property type="match status" value="1"/>
</dbReference>
<keyword evidence="3" id="KW-1185">Reference proteome</keyword>
<dbReference type="AlphaFoldDB" id="A0A836C3C2"/>
<evidence type="ECO:0000313" key="2">
    <source>
        <dbReference type="EMBL" id="KAG2497667.1"/>
    </source>
</evidence>
<gene>
    <name evidence="2" type="ORF">HYH03_004406</name>
</gene>
<dbReference type="InterPro" id="IPR052514">
    <property type="entry name" value="SAM-dependent_MTase"/>
</dbReference>
<dbReference type="Gene3D" id="3.40.50.150">
    <property type="entry name" value="Vaccinia Virus protein VP39"/>
    <property type="match status" value="1"/>
</dbReference>
<accession>A0A836C3C2</accession>
<dbReference type="InterPro" id="IPR006342">
    <property type="entry name" value="FkbM_mtfrase"/>
</dbReference>
<name>A0A836C3C2_9CHLO</name>
<evidence type="ECO:0000259" key="1">
    <source>
        <dbReference type="Pfam" id="PF05050"/>
    </source>
</evidence>
<dbReference type="PANTHER" id="PTHR34203:SF13">
    <property type="entry name" value="EXPRESSED PROTEIN"/>
    <property type="match status" value="1"/>
</dbReference>
<dbReference type="OrthoDB" id="411251at2759"/>
<dbReference type="PANTHER" id="PTHR34203">
    <property type="entry name" value="METHYLTRANSFERASE, FKBM FAMILY PROTEIN"/>
    <property type="match status" value="1"/>
</dbReference>
<organism evidence="2 3">
    <name type="scientific">Edaphochlamys debaryana</name>
    <dbReference type="NCBI Taxonomy" id="47281"/>
    <lineage>
        <taxon>Eukaryota</taxon>
        <taxon>Viridiplantae</taxon>
        <taxon>Chlorophyta</taxon>
        <taxon>core chlorophytes</taxon>
        <taxon>Chlorophyceae</taxon>
        <taxon>CS clade</taxon>
        <taxon>Chlamydomonadales</taxon>
        <taxon>Chlamydomonadales incertae sedis</taxon>
        <taxon>Edaphochlamys</taxon>
    </lineage>
</organism>
<dbReference type="InterPro" id="IPR029063">
    <property type="entry name" value="SAM-dependent_MTases_sf"/>
</dbReference>
<proteinExistence type="predicted"/>
<reference evidence="2" key="1">
    <citation type="journal article" date="2020" name="bioRxiv">
        <title>Comparative genomics of Chlamydomonas.</title>
        <authorList>
            <person name="Craig R.J."/>
            <person name="Hasan A.R."/>
            <person name="Ness R.W."/>
            <person name="Keightley P.D."/>
        </authorList>
    </citation>
    <scope>NUCLEOTIDE SEQUENCE</scope>
    <source>
        <strain evidence="2">CCAP 11/70</strain>
    </source>
</reference>
<dbReference type="SUPFAM" id="SSF53335">
    <property type="entry name" value="S-adenosyl-L-methionine-dependent methyltransferases"/>
    <property type="match status" value="1"/>
</dbReference>
<dbReference type="Proteomes" id="UP000612055">
    <property type="component" value="Unassembled WGS sequence"/>
</dbReference>
<dbReference type="EMBL" id="JAEHOE010000013">
    <property type="protein sequence ID" value="KAG2497667.1"/>
    <property type="molecule type" value="Genomic_DNA"/>
</dbReference>
<comment type="caution">
    <text evidence="2">The sequence shown here is derived from an EMBL/GenBank/DDBJ whole genome shotgun (WGS) entry which is preliminary data.</text>
</comment>